<dbReference type="Proteomes" id="UP000326565">
    <property type="component" value="Unassembled WGS sequence"/>
</dbReference>
<dbReference type="OrthoDB" id="73875at2759"/>
<sequence>MDGARAKGGSDGTGLLYVSLEVFGDSSTVTAIAPVSIKVIPPGPTCTANCGHKYYSFYNRPCLTNYGMMSSSSFIDLEDPDASLHCNSDKYQDHSCIGDDCDGSSRKNNHDKDNDNDDNNIGGGDFTCTGPHCRIVTCSGPGCINGICTEEGCKTKDSDYRNKEADSCTVYVSNALITPVWTYSTTTVTSRCETVTACATKPTTVTSTVNKCGLNEGTISNIDYGISDNPSITSFLDEQMSSFFASAFTTTTSTTTTETTASSTKTISITPTPPKTSYNCDVYKNTEKGMDSGTCYTDGKNAGYGCGVFVEGPNCHMTGNVLMVIYDHIFQDTGGDCEICGRAFSSDGCSVHVDYVSGCKTTNGILVPYFGNVSDVTDGHIIGREVVDIGKIIALYYY</sequence>
<name>A0A5N5XCT0_9EURO</name>
<protein>
    <submittedName>
        <fullName evidence="1">Uncharacterized protein</fullName>
    </submittedName>
</protein>
<dbReference type="AlphaFoldDB" id="A0A5N5XCT0"/>
<accession>A0A5N5XCT0</accession>
<dbReference type="EMBL" id="ML732157">
    <property type="protein sequence ID" value="KAB8078491.1"/>
    <property type="molecule type" value="Genomic_DNA"/>
</dbReference>
<dbReference type="InterPro" id="IPR029167">
    <property type="entry name" value="Mug117"/>
</dbReference>
<evidence type="ECO:0000313" key="1">
    <source>
        <dbReference type="EMBL" id="KAB8078491.1"/>
    </source>
</evidence>
<gene>
    <name evidence="1" type="ORF">BDV29DRAFT_152609</name>
</gene>
<evidence type="ECO:0000313" key="2">
    <source>
        <dbReference type="Proteomes" id="UP000326565"/>
    </source>
</evidence>
<keyword evidence="2" id="KW-1185">Reference proteome</keyword>
<reference evidence="1 2" key="1">
    <citation type="submission" date="2019-04" db="EMBL/GenBank/DDBJ databases">
        <title>Friends and foes A comparative genomics study of 23 Aspergillus species from section Flavi.</title>
        <authorList>
            <consortium name="DOE Joint Genome Institute"/>
            <person name="Kjaerbolling I."/>
            <person name="Vesth T."/>
            <person name="Frisvad J.C."/>
            <person name="Nybo J.L."/>
            <person name="Theobald S."/>
            <person name="Kildgaard S."/>
            <person name="Isbrandt T."/>
            <person name="Kuo A."/>
            <person name="Sato A."/>
            <person name="Lyhne E.K."/>
            <person name="Kogle M.E."/>
            <person name="Wiebenga A."/>
            <person name="Kun R.S."/>
            <person name="Lubbers R.J."/>
            <person name="Makela M.R."/>
            <person name="Barry K."/>
            <person name="Chovatia M."/>
            <person name="Clum A."/>
            <person name="Daum C."/>
            <person name="Haridas S."/>
            <person name="He G."/>
            <person name="LaButti K."/>
            <person name="Lipzen A."/>
            <person name="Mondo S."/>
            <person name="Riley R."/>
            <person name="Salamov A."/>
            <person name="Simmons B.A."/>
            <person name="Magnuson J.K."/>
            <person name="Henrissat B."/>
            <person name="Mortensen U.H."/>
            <person name="Larsen T.O."/>
            <person name="Devries R.P."/>
            <person name="Grigoriev I.V."/>
            <person name="Machida M."/>
            <person name="Baker S.E."/>
            <person name="Andersen M.R."/>
        </authorList>
    </citation>
    <scope>NUCLEOTIDE SEQUENCE [LARGE SCALE GENOMIC DNA]</scope>
    <source>
        <strain evidence="1 2">CBS 151.66</strain>
    </source>
</reference>
<dbReference type="Pfam" id="PF15474">
    <property type="entry name" value="MU117"/>
    <property type="match status" value="1"/>
</dbReference>
<organism evidence="1 2">
    <name type="scientific">Aspergillus leporis</name>
    <dbReference type="NCBI Taxonomy" id="41062"/>
    <lineage>
        <taxon>Eukaryota</taxon>
        <taxon>Fungi</taxon>
        <taxon>Dikarya</taxon>
        <taxon>Ascomycota</taxon>
        <taxon>Pezizomycotina</taxon>
        <taxon>Eurotiomycetes</taxon>
        <taxon>Eurotiomycetidae</taxon>
        <taxon>Eurotiales</taxon>
        <taxon>Aspergillaceae</taxon>
        <taxon>Aspergillus</taxon>
        <taxon>Aspergillus subgen. Circumdati</taxon>
    </lineage>
</organism>
<proteinExistence type="predicted"/>